<proteinExistence type="predicted"/>
<keyword evidence="1" id="KW-0418">Kinase</keyword>
<sequence length="315" mass="34643">MPPSDQSTEEPPGYDWRTLTADPRKWSLLAVDEWFLGGIRHAAPFIAAVQGHALLVIQPDCVAAGLARPCFDFVRAHGFEPVHHTRFRLDHRVAAAVWHYQSAISTQDCLDVADAICDYADAVLVVLRDTTPVEHLPASLRLTYLKGPARPERREPGQLRQVLGSPNCLVAYVHASDEPIDVIRESYLMAGEEVPSMYAAMTAPIDPSVSASLYAELEAMTAATERSDMNPAAALNRLMAQTPPGHPATCALQATRDTGAHIDWARLREHLADLGIDPHSWDPLLVASHHIVYDLPAAERRINRPPIDSWSPDSV</sequence>
<keyword evidence="2" id="KW-1185">Reference proteome</keyword>
<protein>
    <submittedName>
        <fullName evidence="1">Nucleoside diphosphate kinase</fullName>
    </submittedName>
</protein>
<gene>
    <name evidence="1" type="ORF">LV75_003400</name>
</gene>
<organism evidence="1 2">
    <name type="scientific">Actinokineospora diospyrosa</name>
    <dbReference type="NCBI Taxonomy" id="103728"/>
    <lineage>
        <taxon>Bacteria</taxon>
        <taxon>Bacillati</taxon>
        <taxon>Actinomycetota</taxon>
        <taxon>Actinomycetes</taxon>
        <taxon>Pseudonocardiales</taxon>
        <taxon>Pseudonocardiaceae</taxon>
        <taxon>Actinokineospora</taxon>
    </lineage>
</organism>
<evidence type="ECO:0000313" key="1">
    <source>
        <dbReference type="EMBL" id="MCP2270888.1"/>
    </source>
</evidence>
<dbReference type="Gene3D" id="3.30.70.141">
    <property type="entry name" value="Nucleoside diphosphate kinase-like domain"/>
    <property type="match status" value="1"/>
</dbReference>
<dbReference type="Proteomes" id="UP001205185">
    <property type="component" value="Unassembled WGS sequence"/>
</dbReference>
<reference evidence="1 2" key="1">
    <citation type="submission" date="2022-06" db="EMBL/GenBank/DDBJ databases">
        <title>Genomic Encyclopedia of Archaeal and Bacterial Type Strains, Phase II (KMG-II): from individual species to whole genera.</title>
        <authorList>
            <person name="Goeker M."/>
        </authorList>
    </citation>
    <scope>NUCLEOTIDE SEQUENCE [LARGE SCALE GENOMIC DNA]</scope>
    <source>
        <strain evidence="1 2">DSM 44255</strain>
    </source>
</reference>
<comment type="caution">
    <text evidence="1">The sequence shown here is derived from an EMBL/GenBank/DDBJ whole genome shotgun (WGS) entry which is preliminary data.</text>
</comment>
<name>A0ABT1IE75_9PSEU</name>
<dbReference type="GO" id="GO:0016301">
    <property type="term" value="F:kinase activity"/>
    <property type="evidence" value="ECO:0007669"/>
    <property type="project" value="UniProtKB-KW"/>
</dbReference>
<evidence type="ECO:0000313" key="2">
    <source>
        <dbReference type="Proteomes" id="UP001205185"/>
    </source>
</evidence>
<dbReference type="EMBL" id="JAMTCO010000008">
    <property type="protein sequence ID" value="MCP2270888.1"/>
    <property type="molecule type" value="Genomic_DNA"/>
</dbReference>
<dbReference type="RefSeq" id="WP_253887853.1">
    <property type="nucleotide sequence ID" value="NZ_BAAAVB010000013.1"/>
</dbReference>
<dbReference type="SUPFAM" id="SSF54919">
    <property type="entry name" value="Nucleoside diphosphate kinase, NDK"/>
    <property type="match status" value="1"/>
</dbReference>
<accession>A0ABT1IE75</accession>
<dbReference type="InterPro" id="IPR036850">
    <property type="entry name" value="NDK-like_dom_sf"/>
</dbReference>
<keyword evidence="1" id="KW-0808">Transferase</keyword>